<dbReference type="Proteomes" id="UP000439986">
    <property type="component" value="Unassembled WGS sequence"/>
</dbReference>
<name>A0A844DD39_9BURK</name>
<evidence type="ECO:0000313" key="1">
    <source>
        <dbReference type="EMBL" id="MRW85394.1"/>
    </source>
</evidence>
<keyword evidence="2" id="KW-1185">Reference proteome</keyword>
<gene>
    <name evidence="1" type="ORF">GJ698_15010</name>
</gene>
<organism evidence="1 2">
    <name type="scientific">Duganella aquatilis</name>
    <dbReference type="NCBI Taxonomy" id="2666082"/>
    <lineage>
        <taxon>Bacteria</taxon>
        <taxon>Pseudomonadati</taxon>
        <taxon>Pseudomonadota</taxon>
        <taxon>Betaproteobacteria</taxon>
        <taxon>Burkholderiales</taxon>
        <taxon>Oxalobacteraceae</taxon>
        <taxon>Telluria group</taxon>
        <taxon>Duganella</taxon>
    </lineage>
</organism>
<dbReference type="EMBL" id="WKJL01000010">
    <property type="protein sequence ID" value="MRW85394.1"/>
    <property type="molecule type" value="Genomic_DNA"/>
</dbReference>
<dbReference type="AlphaFoldDB" id="A0A844DD39"/>
<accession>A0A844DD39</accession>
<dbReference type="RefSeq" id="WP_154358443.1">
    <property type="nucleotide sequence ID" value="NZ_WKJL01000010.1"/>
</dbReference>
<reference evidence="1 2" key="1">
    <citation type="submission" date="2019-11" db="EMBL/GenBank/DDBJ databases">
        <title>Novel species isolated from a subtropical stream in China.</title>
        <authorList>
            <person name="Lu H."/>
        </authorList>
    </citation>
    <scope>NUCLEOTIDE SEQUENCE [LARGE SCALE GENOMIC DNA]</scope>
    <source>
        <strain evidence="1 2">FT26W</strain>
    </source>
</reference>
<proteinExistence type="predicted"/>
<sequence length="103" mass="11593">MQQATKVKLNLYRHQDLARCAPLARYIFPGLKILAGSGRRLRYDLAAIQAELLPYEKIDLRALEALIDELVVAGAICKEKEGQREYLVIQSIGPNGFAKDHDE</sequence>
<evidence type="ECO:0008006" key="3">
    <source>
        <dbReference type="Google" id="ProtNLM"/>
    </source>
</evidence>
<evidence type="ECO:0000313" key="2">
    <source>
        <dbReference type="Proteomes" id="UP000439986"/>
    </source>
</evidence>
<comment type="caution">
    <text evidence="1">The sequence shown here is derived from an EMBL/GenBank/DDBJ whole genome shotgun (WGS) entry which is preliminary data.</text>
</comment>
<protein>
    <recommendedName>
        <fullName evidence="3">ArsR family transcriptional regulator</fullName>
    </recommendedName>
</protein>